<dbReference type="EMBL" id="BLSC01000033">
    <property type="protein sequence ID" value="GFP36946.1"/>
    <property type="molecule type" value="Genomic_DNA"/>
</dbReference>
<keyword evidence="6" id="KW-1185">Reference proteome</keyword>
<evidence type="ECO:0000313" key="3">
    <source>
        <dbReference type="EMBL" id="GFP38787.1"/>
    </source>
</evidence>
<dbReference type="AlphaFoldDB" id="A0A6V8Q0P3"/>
<protein>
    <recommendedName>
        <fullName evidence="7">AbiEi antitoxin C-terminal domain-containing protein</fullName>
    </recommendedName>
</protein>
<comment type="caution">
    <text evidence="2">The sequence shown here is derived from an EMBL/GenBank/DDBJ whole genome shotgun (WGS) entry which is preliminary data.</text>
</comment>
<evidence type="ECO:0000313" key="4">
    <source>
        <dbReference type="Proteomes" id="UP000561271"/>
    </source>
</evidence>
<evidence type="ECO:0000313" key="5">
    <source>
        <dbReference type="Proteomes" id="UP000569018"/>
    </source>
</evidence>
<accession>A0A6V8Q0P3</accession>
<evidence type="ECO:0000313" key="2">
    <source>
        <dbReference type="EMBL" id="GFP36946.1"/>
    </source>
</evidence>
<sequence length="275" mass="31456">MRTIRTLGPVSAKLILKLKEENKSIFGVSDAQRITGLSVNATTDLLSELVGRKVIARLKPGKYLILPLEAGLSGEYMENWYVVAQELIKPHAYFISHYSAMDIHNMVTQPTRMVYISTSVRRKNRETGGAEFRFIYAKRESFWGITKEWVTPQQQVEVSDLERTIVDCLYAPRLCGGISEIAKGIWIAKDKVDYEKLTKYVERFSKKVVAKRLGLVLETYQLGTAETIQQLQDFIKDSKSYALFDPSLPDQGKCVTRWRLKLNLEPEELKSIVRT</sequence>
<proteinExistence type="predicted"/>
<evidence type="ECO:0000313" key="6">
    <source>
        <dbReference type="Proteomes" id="UP000588083"/>
    </source>
</evidence>
<reference evidence="4 5" key="1">
    <citation type="journal article" date="2020" name="Front. Microbiol.">
        <title>Single-cell genomics of novel Actinobacteria with the Wood-Ljungdahl pathway discovered in a serpentinizing system.</title>
        <authorList>
            <person name="Merino N."/>
            <person name="Kawai M."/>
            <person name="Boyd E.S."/>
            <person name="Colman D.R."/>
            <person name="McGlynn S.E."/>
            <person name="Nealson K.H."/>
            <person name="Kurokawa K."/>
            <person name="Hongoh Y."/>
        </authorList>
    </citation>
    <scope>NUCLEOTIDE SEQUENCE [LARGE SCALE GENOMIC DNA]</scope>
    <source>
        <strain evidence="1 6">S34</strain>
        <strain evidence="2 4">S44</strain>
        <strain evidence="3 5">S47</strain>
    </source>
</reference>
<dbReference type="RefSeq" id="WP_176231238.1">
    <property type="nucleotide sequence ID" value="NZ_BLRZ01000081.1"/>
</dbReference>
<evidence type="ECO:0000313" key="1">
    <source>
        <dbReference type="EMBL" id="GFP30596.1"/>
    </source>
</evidence>
<dbReference type="Proteomes" id="UP000561271">
    <property type="component" value="Unassembled WGS sequence"/>
</dbReference>
<evidence type="ECO:0008006" key="7">
    <source>
        <dbReference type="Google" id="ProtNLM"/>
    </source>
</evidence>
<name>A0A6V8Q0P3_9ACTN</name>
<dbReference type="EMBL" id="BLRZ01000081">
    <property type="protein sequence ID" value="GFP30596.1"/>
    <property type="molecule type" value="Genomic_DNA"/>
</dbReference>
<dbReference type="EMBL" id="BLSD01000016">
    <property type="protein sequence ID" value="GFP38787.1"/>
    <property type="molecule type" value="Genomic_DNA"/>
</dbReference>
<dbReference type="Proteomes" id="UP000588083">
    <property type="component" value="Unassembled WGS sequence"/>
</dbReference>
<gene>
    <name evidence="1" type="ORF">HKBW3S34_01516</name>
    <name evidence="2" type="ORF">HKBW3S44_00627</name>
    <name evidence="3" type="ORF">HKBW3S47_00488</name>
</gene>
<organism evidence="2 4">
    <name type="scientific">Candidatus Hakubella thermalkaliphila</name>
    <dbReference type="NCBI Taxonomy" id="2754717"/>
    <lineage>
        <taxon>Bacteria</taxon>
        <taxon>Bacillati</taxon>
        <taxon>Actinomycetota</taxon>
        <taxon>Actinomycetota incertae sedis</taxon>
        <taxon>Candidatus Hakubellales</taxon>
        <taxon>Candidatus Hakubellaceae</taxon>
        <taxon>Candidatus Hakubella</taxon>
    </lineage>
</organism>
<dbReference type="Proteomes" id="UP000569018">
    <property type="component" value="Unassembled WGS sequence"/>
</dbReference>